<evidence type="ECO:0000256" key="1">
    <source>
        <dbReference type="SAM" id="Phobius"/>
    </source>
</evidence>
<comment type="caution">
    <text evidence="2">The sequence shown here is derived from an EMBL/GenBank/DDBJ whole genome shotgun (WGS) entry which is preliminary data.</text>
</comment>
<keyword evidence="3" id="KW-1185">Reference proteome</keyword>
<proteinExistence type="predicted"/>
<feature type="transmembrane region" description="Helical" evidence="1">
    <location>
        <begin position="164"/>
        <end position="188"/>
    </location>
</feature>
<dbReference type="EMBL" id="JAPFFF010000023">
    <property type="protein sequence ID" value="KAK8852377.1"/>
    <property type="molecule type" value="Genomic_DNA"/>
</dbReference>
<feature type="transmembrane region" description="Helical" evidence="1">
    <location>
        <begin position="130"/>
        <end position="152"/>
    </location>
</feature>
<reference evidence="2 3" key="1">
    <citation type="submission" date="2024-04" db="EMBL/GenBank/DDBJ databases">
        <title>Tritrichomonas musculus Genome.</title>
        <authorList>
            <person name="Alves-Ferreira E."/>
            <person name="Grigg M."/>
            <person name="Lorenzi H."/>
            <person name="Galac M."/>
        </authorList>
    </citation>
    <scope>NUCLEOTIDE SEQUENCE [LARGE SCALE GENOMIC DNA]</scope>
    <source>
        <strain evidence="2 3">EAF2021</strain>
    </source>
</reference>
<organism evidence="2 3">
    <name type="scientific">Tritrichomonas musculus</name>
    <dbReference type="NCBI Taxonomy" id="1915356"/>
    <lineage>
        <taxon>Eukaryota</taxon>
        <taxon>Metamonada</taxon>
        <taxon>Parabasalia</taxon>
        <taxon>Tritrichomonadida</taxon>
        <taxon>Tritrichomonadidae</taxon>
        <taxon>Tritrichomonas</taxon>
    </lineage>
</organism>
<keyword evidence="1" id="KW-0812">Transmembrane</keyword>
<sequence length="286" mass="33047">MSDSYSYFKCKEIDPTAEWAFSLIIIGIIYSFFFFLYLYRICYFHIQKPEYSINSLMSRIIFSFSLLIKASFSILMGIGFKAKINFYVFKYLVTDLSDYIVCSAITYMLYSWSQVFLYSGMLNLTNSLSIIQSGIVGYNAFIYTVFSIFLLLRCALAESYLDTWYFYTRIFIVVINILLVGLFVMVLIIMKKQLHFTFSCNLGNPEHYLFMLCLFFIAILTTQSGFNITLCLDKYINLTECSEIRLILKLCTECIGKVLPLGFITIVDVISLPPPEAKPALSIFDD</sequence>
<accession>A0ABR2HTP0</accession>
<dbReference type="Proteomes" id="UP001470230">
    <property type="component" value="Unassembled WGS sequence"/>
</dbReference>
<feature type="transmembrane region" description="Helical" evidence="1">
    <location>
        <begin position="20"/>
        <end position="39"/>
    </location>
</feature>
<gene>
    <name evidence="2" type="ORF">M9Y10_017351</name>
</gene>
<evidence type="ECO:0008006" key="4">
    <source>
        <dbReference type="Google" id="ProtNLM"/>
    </source>
</evidence>
<evidence type="ECO:0000313" key="2">
    <source>
        <dbReference type="EMBL" id="KAK8852377.1"/>
    </source>
</evidence>
<name>A0ABR2HTP0_9EUKA</name>
<keyword evidence="1" id="KW-1133">Transmembrane helix</keyword>
<feature type="transmembrane region" description="Helical" evidence="1">
    <location>
        <begin position="98"/>
        <end position="118"/>
    </location>
</feature>
<keyword evidence="1" id="KW-0472">Membrane</keyword>
<evidence type="ECO:0000313" key="3">
    <source>
        <dbReference type="Proteomes" id="UP001470230"/>
    </source>
</evidence>
<feature type="transmembrane region" description="Helical" evidence="1">
    <location>
        <begin position="208"/>
        <end position="226"/>
    </location>
</feature>
<feature type="transmembrane region" description="Helical" evidence="1">
    <location>
        <begin position="60"/>
        <end position="78"/>
    </location>
</feature>
<protein>
    <recommendedName>
        <fullName evidence="4">THH1/TOM1/TOM3 domain-containing protein</fullName>
    </recommendedName>
</protein>